<dbReference type="GeneID" id="106661030"/>
<proteinExistence type="predicted"/>
<keyword evidence="2" id="KW-1185">Reference proteome</keyword>
<organism evidence="1 2">
    <name type="scientific">Cimex lectularius</name>
    <name type="common">Bed bug</name>
    <name type="synonym">Acanthia lectularia</name>
    <dbReference type="NCBI Taxonomy" id="79782"/>
    <lineage>
        <taxon>Eukaryota</taxon>
        <taxon>Metazoa</taxon>
        <taxon>Ecdysozoa</taxon>
        <taxon>Arthropoda</taxon>
        <taxon>Hexapoda</taxon>
        <taxon>Insecta</taxon>
        <taxon>Pterygota</taxon>
        <taxon>Neoptera</taxon>
        <taxon>Paraneoptera</taxon>
        <taxon>Hemiptera</taxon>
        <taxon>Heteroptera</taxon>
        <taxon>Panheteroptera</taxon>
        <taxon>Cimicomorpha</taxon>
        <taxon>Cimicidae</taxon>
        <taxon>Cimex</taxon>
    </lineage>
</organism>
<dbReference type="Proteomes" id="UP000494040">
    <property type="component" value="Unassembled WGS sequence"/>
</dbReference>
<reference evidence="1" key="1">
    <citation type="submission" date="2022-01" db="UniProtKB">
        <authorList>
            <consortium name="EnsemblMetazoa"/>
        </authorList>
    </citation>
    <scope>IDENTIFICATION</scope>
</reference>
<evidence type="ECO:0000313" key="2">
    <source>
        <dbReference type="Proteomes" id="UP000494040"/>
    </source>
</evidence>
<accession>A0A8I6SPH5</accession>
<evidence type="ECO:0000313" key="1">
    <source>
        <dbReference type="EnsemblMetazoa" id="XP_024085968.1"/>
    </source>
</evidence>
<dbReference type="EnsemblMetazoa" id="XM_024230200.1">
    <property type="protein sequence ID" value="XP_024085968.1"/>
    <property type="gene ID" value="LOC106661030"/>
</dbReference>
<sequence length="146" mass="16834">MFTGDEKTTISDIRLQLASCRQKYSAKCQELLDKCATLGIETFLNFKTESNGLLPPKCSCSLSNVVKATSKNKKRMFSCCVHKDNTFVNRDTDYLFLNNRNEMFAAIYEKKDYAFTNDIFNETDPELDSLNNAYDLMNFLDKHFKS</sequence>
<dbReference type="AlphaFoldDB" id="A0A8I6SPH5"/>
<dbReference type="RefSeq" id="XP_024085968.1">
    <property type="nucleotide sequence ID" value="XM_024230200.1"/>
</dbReference>
<name>A0A8I6SPH5_CIMLE</name>
<protein>
    <submittedName>
        <fullName evidence="1">Uncharacterized protein</fullName>
    </submittedName>
</protein>